<sequence length="230" mass="23091">GDKNVAVGYDALTANTTGSENTALGYQAGDEIVAGTQNVIIGRNADPSAGGAVNQIVIGKGATGVADNSVTLGNASVTAVYMAQDKGATAYGATFEASTGIIPDAADGAYLGTTSAEFSDLFLADASVINLGNDQDVTLTHVADTGVLLNSSRQLQFRDSALGINSSADGQLDIDADVEVEITTTTVDLNGALDVSGTTTIAGASPLVFEGGTADDYETTITVTDPTADR</sequence>
<dbReference type="EMBL" id="UINC01227028">
    <property type="protein sequence ID" value="SVE57752.1"/>
    <property type="molecule type" value="Genomic_DNA"/>
</dbReference>
<feature type="non-terminal residue" evidence="1">
    <location>
        <position position="1"/>
    </location>
</feature>
<protein>
    <recommendedName>
        <fullName evidence="2">Trimeric autotransporter adhesin YadA-like head domain-containing protein</fullName>
    </recommendedName>
</protein>
<reference evidence="1" key="1">
    <citation type="submission" date="2018-05" db="EMBL/GenBank/DDBJ databases">
        <authorList>
            <person name="Lanie J.A."/>
            <person name="Ng W.-L."/>
            <person name="Kazmierczak K.M."/>
            <person name="Andrzejewski T.M."/>
            <person name="Davidsen T.M."/>
            <person name="Wayne K.J."/>
            <person name="Tettelin H."/>
            <person name="Glass J.I."/>
            <person name="Rusch D."/>
            <person name="Podicherti R."/>
            <person name="Tsui H.-C.T."/>
            <person name="Winkler M.E."/>
        </authorList>
    </citation>
    <scope>NUCLEOTIDE SEQUENCE</scope>
</reference>
<gene>
    <name evidence="1" type="ORF">METZ01_LOCUS510606</name>
</gene>
<name>A0A383ELF2_9ZZZZ</name>
<evidence type="ECO:0000313" key="1">
    <source>
        <dbReference type="EMBL" id="SVE57752.1"/>
    </source>
</evidence>
<accession>A0A383ELF2</accession>
<organism evidence="1">
    <name type="scientific">marine metagenome</name>
    <dbReference type="NCBI Taxonomy" id="408172"/>
    <lineage>
        <taxon>unclassified sequences</taxon>
        <taxon>metagenomes</taxon>
        <taxon>ecological metagenomes</taxon>
    </lineage>
</organism>
<proteinExistence type="predicted"/>
<evidence type="ECO:0008006" key="2">
    <source>
        <dbReference type="Google" id="ProtNLM"/>
    </source>
</evidence>
<feature type="non-terminal residue" evidence="1">
    <location>
        <position position="230"/>
    </location>
</feature>
<dbReference type="AlphaFoldDB" id="A0A383ELF2"/>